<dbReference type="AlphaFoldDB" id="A0A2T1NFV8"/>
<proteinExistence type="predicted"/>
<organism evidence="1 2">
    <name type="scientific">Aurantibacter aestuarii</name>
    <dbReference type="NCBI Taxonomy" id="1266046"/>
    <lineage>
        <taxon>Bacteria</taxon>
        <taxon>Pseudomonadati</taxon>
        <taxon>Bacteroidota</taxon>
        <taxon>Flavobacteriia</taxon>
        <taxon>Flavobacteriales</taxon>
        <taxon>Flavobacteriaceae</taxon>
        <taxon>Aurantibacter</taxon>
    </lineage>
</organism>
<gene>
    <name evidence="1" type="ORF">C7H52_00570</name>
</gene>
<accession>A0A2T1NFV8</accession>
<dbReference type="EMBL" id="PXOQ01000006">
    <property type="protein sequence ID" value="PSG91640.1"/>
    <property type="molecule type" value="Genomic_DNA"/>
</dbReference>
<reference evidence="1 2" key="1">
    <citation type="submission" date="2018-03" db="EMBL/GenBank/DDBJ databases">
        <title>Mesoflavibacter sp. HG37 and Mesoflavibacter sp. HG96 sp.nov., two marine bacteria isolated from seawater of Western Pacific Ocean.</title>
        <authorList>
            <person name="Cheng H."/>
            <person name="Wu Y.-H."/>
            <person name="Guo L.-L."/>
            <person name="Xu X.-W."/>
        </authorList>
    </citation>
    <scope>NUCLEOTIDE SEQUENCE [LARGE SCALE GENOMIC DNA]</scope>
    <source>
        <strain evidence="1 2">KCTC 32269</strain>
    </source>
</reference>
<dbReference type="Proteomes" id="UP000238426">
    <property type="component" value="Unassembled WGS sequence"/>
</dbReference>
<evidence type="ECO:0000313" key="1">
    <source>
        <dbReference type="EMBL" id="PSG91640.1"/>
    </source>
</evidence>
<keyword evidence="2" id="KW-1185">Reference proteome</keyword>
<dbReference type="OrthoDB" id="1453304at2"/>
<protein>
    <submittedName>
        <fullName evidence="1">Uncharacterized protein</fullName>
    </submittedName>
</protein>
<comment type="caution">
    <text evidence="1">The sequence shown here is derived from an EMBL/GenBank/DDBJ whole genome shotgun (WGS) entry which is preliminary data.</text>
</comment>
<sequence>MNPYYKIIKDEEILVKIKTKSDIGFWQYQLFGWLSLFMERGHDFFLITEKKVLLIIKDELKFNQEYSDFSKIEFNSKSDIVTFQDVNSNLQKMSLTQLKLDYDDYQYLKQKLKN</sequence>
<dbReference type="RefSeq" id="WP_106461933.1">
    <property type="nucleotide sequence ID" value="NZ_PXOQ01000006.1"/>
</dbReference>
<evidence type="ECO:0000313" key="2">
    <source>
        <dbReference type="Proteomes" id="UP000238426"/>
    </source>
</evidence>
<name>A0A2T1NFV8_9FLAO</name>